<evidence type="ECO:0000256" key="3">
    <source>
        <dbReference type="ARBA" id="ARBA00022741"/>
    </source>
</evidence>
<dbReference type="AlphaFoldDB" id="A0A4V6MDP4"/>
<dbReference type="OrthoDB" id="9803968at2"/>
<reference evidence="7 8" key="1">
    <citation type="journal article" date="2015" name="Stand. Genomic Sci.">
        <title>Genomic Encyclopedia of Bacterial and Archaeal Type Strains, Phase III: the genomes of soil and plant-associated and newly described type strains.</title>
        <authorList>
            <person name="Whitman W.B."/>
            <person name="Woyke T."/>
            <person name="Klenk H.P."/>
            <person name="Zhou Y."/>
            <person name="Lilburn T.G."/>
            <person name="Beck B.J."/>
            <person name="De Vos P."/>
            <person name="Vandamme P."/>
            <person name="Eisen J.A."/>
            <person name="Garrity G."/>
            <person name="Hugenholtz P."/>
            <person name="Kyrpides N.C."/>
        </authorList>
    </citation>
    <scope>NUCLEOTIDE SEQUENCE [LARGE SCALE GENOMIC DNA]</scope>
    <source>
        <strain evidence="7 8">RF6</strain>
    </source>
</reference>
<evidence type="ECO:0000256" key="1">
    <source>
        <dbReference type="ARBA" id="ARBA00006432"/>
    </source>
</evidence>
<dbReference type="InterPro" id="IPR045851">
    <property type="entry name" value="AMP-bd_C_sf"/>
</dbReference>
<feature type="domain" description="AMP-binding enzyme C-terminal" evidence="6">
    <location>
        <begin position="436"/>
        <end position="511"/>
    </location>
</feature>
<protein>
    <submittedName>
        <fullName evidence="7">Crotonobetaine/carnitine-CoA ligase</fullName>
    </submittedName>
</protein>
<dbReference type="RefSeq" id="WP_130452721.1">
    <property type="nucleotide sequence ID" value="NZ_QYAG01000005.1"/>
</dbReference>
<dbReference type="GO" id="GO:0005886">
    <property type="term" value="C:plasma membrane"/>
    <property type="evidence" value="ECO:0007669"/>
    <property type="project" value="TreeGrafter"/>
</dbReference>
<dbReference type="SUPFAM" id="SSF56801">
    <property type="entry name" value="Acetyl-CoA synthetase-like"/>
    <property type="match status" value="1"/>
</dbReference>
<evidence type="ECO:0000313" key="8">
    <source>
        <dbReference type="Proteomes" id="UP000291832"/>
    </source>
</evidence>
<dbReference type="InterPro" id="IPR000873">
    <property type="entry name" value="AMP-dep_synth/lig_dom"/>
</dbReference>
<evidence type="ECO:0000313" key="7">
    <source>
        <dbReference type="EMBL" id="RZT68779.1"/>
    </source>
</evidence>
<evidence type="ECO:0000259" key="6">
    <source>
        <dbReference type="Pfam" id="PF13193"/>
    </source>
</evidence>
<organism evidence="7 8">
    <name type="scientific">Leucobacter luti</name>
    <dbReference type="NCBI Taxonomy" id="340320"/>
    <lineage>
        <taxon>Bacteria</taxon>
        <taxon>Bacillati</taxon>
        <taxon>Actinomycetota</taxon>
        <taxon>Actinomycetes</taxon>
        <taxon>Micrococcales</taxon>
        <taxon>Microbacteriaceae</taxon>
        <taxon>Leucobacter</taxon>
    </lineage>
</organism>
<dbReference type="Pfam" id="PF13193">
    <property type="entry name" value="AMP-binding_C"/>
    <property type="match status" value="1"/>
</dbReference>
<dbReference type="InterPro" id="IPR042099">
    <property type="entry name" value="ANL_N_sf"/>
</dbReference>
<dbReference type="GO" id="GO:0005524">
    <property type="term" value="F:ATP binding"/>
    <property type="evidence" value="ECO:0007669"/>
    <property type="project" value="UniProtKB-KW"/>
</dbReference>
<comment type="similarity">
    <text evidence="1">Belongs to the ATP-dependent AMP-binding enzyme family.</text>
</comment>
<keyword evidence="3" id="KW-0547">Nucleotide-binding</keyword>
<dbReference type="Pfam" id="PF00501">
    <property type="entry name" value="AMP-binding"/>
    <property type="match status" value="1"/>
</dbReference>
<sequence length="541" mass="59334">MTDIAAPVPAERTVPWMLQRAAETHGSAPLFSFGDASASYQRACEIAGHAAWRLTHQYGVRRGDTIVLILHNRVEFLEIVLGAAWAGAVSVPLNTAAMGEQLRHMLESAAANVIVVEQELAVRVRDALAAVSATPRLVVLTDPAARVTRGSENSVDAWEPISHGPVTEPRLPPASVRPGDPFVVLYTSGTTGVSKGVVCPHAQYYWWAYHNASLLELGPTDVLFTTLPLFHTNALSALFQAARVGASVVYERRFSASGFVDAIERAGATVTYLLGAMVPILLTVPPRPEDRESPLRRVLAPGVPEVQLREFEQRFGARIVDGFASTESNFVIGSRVSERRPGRMGTVQRGFEARVVDPNDAEVPDGTPGELVLRSREPFAFALGYRGRHDATVESWRNLWLHTGDRVVRDADGFFSFVDRLKDVIRRRGENISSHEVEAAVLTHQEVEAVAAFPVPSELAEDEVMIAVVRGEGDTLTPAALLDHVRTRLAYFAVPRFVDFVDELPLTENGKVRKFVLREQGVSPDTWDREAAGYELRRDGS</sequence>
<accession>A0A4V6MDP4</accession>
<keyword evidence="2 7" id="KW-0436">Ligase</keyword>
<dbReference type="GO" id="GO:0044539">
    <property type="term" value="P:long-chain fatty acid import into cell"/>
    <property type="evidence" value="ECO:0007669"/>
    <property type="project" value="TreeGrafter"/>
</dbReference>
<dbReference type="PANTHER" id="PTHR43107:SF15">
    <property type="entry name" value="FATTY ACID TRANSPORT PROTEIN 3, ISOFORM A"/>
    <property type="match status" value="1"/>
</dbReference>
<comment type="caution">
    <text evidence="7">The sequence shown here is derived from an EMBL/GenBank/DDBJ whole genome shotgun (WGS) entry which is preliminary data.</text>
</comment>
<keyword evidence="4" id="KW-0067">ATP-binding</keyword>
<evidence type="ECO:0000259" key="5">
    <source>
        <dbReference type="Pfam" id="PF00501"/>
    </source>
</evidence>
<name>A0A4V6MDP4_9MICO</name>
<dbReference type="Proteomes" id="UP000291832">
    <property type="component" value="Unassembled WGS sequence"/>
</dbReference>
<dbReference type="InterPro" id="IPR020845">
    <property type="entry name" value="AMP-binding_CS"/>
</dbReference>
<evidence type="ECO:0000256" key="4">
    <source>
        <dbReference type="ARBA" id="ARBA00022840"/>
    </source>
</evidence>
<proteinExistence type="inferred from homology"/>
<dbReference type="Gene3D" id="3.30.300.30">
    <property type="match status" value="1"/>
</dbReference>
<evidence type="ECO:0000256" key="2">
    <source>
        <dbReference type="ARBA" id="ARBA00022598"/>
    </source>
</evidence>
<dbReference type="InterPro" id="IPR025110">
    <property type="entry name" value="AMP-bd_C"/>
</dbReference>
<dbReference type="Gene3D" id="3.40.50.12780">
    <property type="entry name" value="N-terminal domain of ligase-like"/>
    <property type="match status" value="1"/>
</dbReference>
<dbReference type="PANTHER" id="PTHR43107">
    <property type="entry name" value="LONG-CHAIN FATTY ACID TRANSPORT PROTEIN"/>
    <property type="match status" value="1"/>
</dbReference>
<dbReference type="GO" id="GO:0005324">
    <property type="term" value="F:long-chain fatty acid transmembrane transporter activity"/>
    <property type="evidence" value="ECO:0007669"/>
    <property type="project" value="TreeGrafter"/>
</dbReference>
<dbReference type="GO" id="GO:0004467">
    <property type="term" value="F:long-chain fatty acid-CoA ligase activity"/>
    <property type="evidence" value="ECO:0007669"/>
    <property type="project" value="TreeGrafter"/>
</dbReference>
<keyword evidence="8" id="KW-1185">Reference proteome</keyword>
<feature type="domain" description="AMP-dependent synthetase/ligase" evidence="5">
    <location>
        <begin position="18"/>
        <end position="376"/>
    </location>
</feature>
<gene>
    <name evidence="7" type="ORF">EV139_0507</name>
</gene>
<dbReference type="EMBL" id="SHKI01000002">
    <property type="protein sequence ID" value="RZT68779.1"/>
    <property type="molecule type" value="Genomic_DNA"/>
</dbReference>
<dbReference type="PROSITE" id="PS00455">
    <property type="entry name" value="AMP_BINDING"/>
    <property type="match status" value="1"/>
</dbReference>